<dbReference type="STRING" id="1176587.A8C56_21895"/>
<evidence type="ECO:0000313" key="2">
    <source>
        <dbReference type="Proteomes" id="UP000077667"/>
    </source>
</evidence>
<dbReference type="OrthoDB" id="675824at2"/>
<evidence type="ECO:0000313" key="1">
    <source>
        <dbReference type="EMBL" id="ANH83279.1"/>
    </source>
</evidence>
<dbReference type="EMBL" id="CP015772">
    <property type="protein sequence ID" value="ANH83279.1"/>
    <property type="molecule type" value="Genomic_DNA"/>
</dbReference>
<dbReference type="KEGG" id="nia:A8C56_21895"/>
<accession>A0A1A9I884</accession>
<dbReference type="Proteomes" id="UP000077667">
    <property type="component" value="Chromosome"/>
</dbReference>
<organism evidence="1 2">
    <name type="scientific">Niabella ginsenosidivorans</name>
    <dbReference type="NCBI Taxonomy" id="1176587"/>
    <lineage>
        <taxon>Bacteria</taxon>
        <taxon>Pseudomonadati</taxon>
        <taxon>Bacteroidota</taxon>
        <taxon>Chitinophagia</taxon>
        <taxon>Chitinophagales</taxon>
        <taxon>Chitinophagaceae</taxon>
        <taxon>Niabella</taxon>
    </lineage>
</organism>
<protein>
    <submittedName>
        <fullName evidence="1">DUF1330 domain-containing protein</fullName>
    </submittedName>
</protein>
<dbReference type="RefSeq" id="WP_067760701.1">
    <property type="nucleotide sequence ID" value="NZ_CP015772.1"/>
</dbReference>
<reference evidence="1 2" key="1">
    <citation type="submission" date="2016-05" db="EMBL/GenBank/DDBJ databases">
        <title>Niabella ginsenosidivorans BS26 whole genome sequencing.</title>
        <authorList>
            <person name="Im W.T."/>
            <person name="Siddiqi M.Z."/>
        </authorList>
    </citation>
    <scope>NUCLEOTIDE SEQUENCE [LARGE SCALE GENOMIC DNA]</scope>
    <source>
        <strain evidence="1 2">BS26</strain>
    </source>
</reference>
<dbReference type="Gene3D" id="3.30.70.100">
    <property type="match status" value="1"/>
</dbReference>
<keyword evidence="2" id="KW-1185">Reference proteome</keyword>
<name>A0A1A9I884_9BACT</name>
<gene>
    <name evidence="1" type="ORF">A8C56_21895</name>
</gene>
<sequence length="100" mass="11944">MIFITQLIYIKEGSEAVFNSFEQLALPLIKKYRGRLLFRLRPERAAYIEINTEPPYEIHLVSFETEGDFRQFLNDEERKQFLYLKEQSIRSSVLLQGKQL</sequence>
<proteinExistence type="predicted"/>
<dbReference type="AlphaFoldDB" id="A0A1A9I884"/>